<dbReference type="AlphaFoldDB" id="A0A5M9JS36"/>
<feature type="compositionally biased region" description="Polar residues" evidence="1">
    <location>
        <begin position="148"/>
        <end position="186"/>
    </location>
</feature>
<feature type="compositionally biased region" description="Basic and acidic residues" evidence="1">
    <location>
        <begin position="356"/>
        <end position="366"/>
    </location>
</feature>
<feature type="compositionally biased region" description="Polar residues" evidence="1">
    <location>
        <begin position="77"/>
        <end position="95"/>
    </location>
</feature>
<dbReference type="Proteomes" id="UP000322873">
    <property type="component" value="Unassembled WGS sequence"/>
</dbReference>
<reference evidence="2 3" key="1">
    <citation type="submission" date="2019-06" db="EMBL/GenBank/DDBJ databases">
        <title>Genome Sequence of the Brown Rot Fungal Pathogen Monilinia fructicola.</title>
        <authorList>
            <person name="De Miccolis Angelini R.M."/>
            <person name="Landi L."/>
            <person name="Abate D."/>
            <person name="Pollastro S."/>
            <person name="Romanazzi G."/>
            <person name="Faretra F."/>
        </authorList>
    </citation>
    <scope>NUCLEOTIDE SEQUENCE [LARGE SCALE GENOMIC DNA]</scope>
    <source>
        <strain evidence="2 3">Mfrc123</strain>
    </source>
</reference>
<feature type="compositionally biased region" description="Low complexity" evidence="1">
    <location>
        <begin position="479"/>
        <end position="490"/>
    </location>
</feature>
<feature type="compositionally biased region" description="Polar residues" evidence="1">
    <location>
        <begin position="216"/>
        <end position="241"/>
    </location>
</feature>
<feature type="compositionally biased region" description="Polar residues" evidence="1">
    <location>
        <begin position="51"/>
        <end position="66"/>
    </location>
</feature>
<evidence type="ECO:0000313" key="2">
    <source>
        <dbReference type="EMBL" id="KAA8572071.1"/>
    </source>
</evidence>
<feature type="compositionally biased region" description="Acidic residues" evidence="1">
    <location>
        <begin position="282"/>
        <end position="311"/>
    </location>
</feature>
<dbReference type="EMBL" id="VICG01000005">
    <property type="protein sequence ID" value="KAA8572071.1"/>
    <property type="molecule type" value="Genomic_DNA"/>
</dbReference>
<feature type="compositionally biased region" description="Polar residues" evidence="1">
    <location>
        <begin position="23"/>
        <end position="34"/>
    </location>
</feature>
<feature type="compositionally biased region" description="Polar residues" evidence="1">
    <location>
        <begin position="248"/>
        <end position="264"/>
    </location>
</feature>
<feature type="compositionally biased region" description="Pro residues" evidence="1">
    <location>
        <begin position="466"/>
        <end position="478"/>
    </location>
</feature>
<feature type="compositionally biased region" description="Polar residues" evidence="1">
    <location>
        <begin position="115"/>
        <end position="126"/>
    </location>
</feature>
<feature type="compositionally biased region" description="Low complexity" evidence="1">
    <location>
        <begin position="96"/>
        <end position="109"/>
    </location>
</feature>
<protein>
    <submittedName>
        <fullName evidence="2">Uncharacterized protein</fullName>
    </submittedName>
</protein>
<keyword evidence="3" id="KW-1185">Reference proteome</keyword>
<organism evidence="2 3">
    <name type="scientific">Monilinia fructicola</name>
    <name type="common">Brown rot fungus</name>
    <name type="synonym">Ciboria fructicola</name>
    <dbReference type="NCBI Taxonomy" id="38448"/>
    <lineage>
        <taxon>Eukaryota</taxon>
        <taxon>Fungi</taxon>
        <taxon>Dikarya</taxon>
        <taxon>Ascomycota</taxon>
        <taxon>Pezizomycotina</taxon>
        <taxon>Leotiomycetes</taxon>
        <taxon>Helotiales</taxon>
        <taxon>Sclerotiniaceae</taxon>
        <taxon>Monilinia</taxon>
    </lineage>
</organism>
<accession>A0A5M9JS36</accession>
<proteinExistence type="predicted"/>
<comment type="caution">
    <text evidence="2">The sequence shown here is derived from an EMBL/GenBank/DDBJ whole genome shotgun (WGS) entry which is preliminary data.</text>
</comment>
<feature type="region of interest" description="Disordered" evidence="1">
    <location>
        <begin position="440"/>
        <end position="519"/>
    </location>
</feature>
<gene>
    <name evidence="2" type="ORF">EYC84_001996</name>
</gene>
<feature type="compositionally biased region" description="Pro residues" evidence="1">
    <location>
        <begin position="444"/>
        <end position="457"/>
    </location>
</feature>
<feature type="region of interest" description="Disordered" evidence="1">
    <location>
        <begin position="1"/>
        <end position="366"/>
    </location>
</feature>
<evidence type="ECO:0000256" key="1">
    <source>
        <dbReference type="SAM" id="MobiDB-lite"/>
    </source>
</evidence>
<feature type="compositionally biased region" description="Pro residues" evidence="1">
    <location>
        <begin position="491"/>
        <end position="513"/>
    </location>
</feature>
<name>A0A5M9JS36_MONFR</name>
<feature type="region of interest" description="Disordered" evidence="1">
    <location>
        <begin position="616"/>
        <end position="705"/>
    </location>
</feature>
<evidence type="ECO:0000313" key="3">
    <source>
        <dbReference type="Proteomes" id="UP000322873"/>
    </source>
</evidence>
<sequence>MGNVKEVYEFDNDDLRSIDAESEQSPASGTSASTYRPVHHRPVHHEPAQMHSRQPWPNNIDSQRPSIQFKREEDDNNLGNYMSTGNINNSNAKFPTSTPSVTSSRSSMTAAVHARTSTNTVRSYNPSVPPSRHGAPTKHPPTAALVNPSGNPSKSSTNHPTGPFGNSSIPPKSHPANTSLTKTTTPAAHRAANRSAPKGSFSHATEARRSSPPPARSNQAARSTVISTNTNSPRNQVTNVPTAPGASISPSSYRTTASNVTRSQARTRQRAYFRSSPSKSDDEVDEVEDDDDRDDDDEDDDHDDDDDEEEGLFVSPADKGTMQRGDGPGSNSRVLGVRGFANMPLPRDQDSDEEDLRPSHILRQERRALPRENPHIILLVREIHPEGRMVRERWVWVWVLLLINSMIQMMMNLTIVWKIPRLTILSKKTLLVAVVAPQTVLTPSHPPPSPTIPPPSPQVVKIIPIHPEPPPPPTPTLTPTPTTCPTKPTTPTSPPPTLPPHPLSQRPQPPAPPSDLFDADDIFFTFRGPTARETELQQQFDAEKHQLRLNARGSGFRPPMHFDTCPHTAPISRLERAPWIEERLRLDERAARAHLDRALDLNLDLDAKLADAEAEAEASGADRDSGLPSRKRATCAGPARVKRKYTWKDAEAKNKRARRGAGAGASAGREREGLGARAVPGAAGGGGDEVGAGVASARDGRSSGS</sequence>